<evidence type="ECO:0000313" key="4">
    <source>
        <dbReference type="WBParaSite" id="TMUE_3000014558.2"/>
    </source>
</evidence>
<evidence type="ECO:0000313" key="3">
    <source>
        <dbReference type="WBParaSite" id="TMUE_3000014558.1"/>
    </source>
</evidence>
<accession>A0A5S6R550</accession>
<dbReference type="WBParaSite" id="TMUE_3000014558.1">
    <property type="protein sequence ID" value="TMUE_3000014558.1"/>
    <property type="gene ID" value="WBGene00290537"/>
</dbReference>
<feature type="region of interest" description="Disordered" evidence="1">
    <location>
        <begin position="1"/>
        <end position="20"/>
    </location>
</feature>
<evidence type="ECO:0000313" key="2">
    <source>
        <dbReference type="Proteomes" id="UP000046395"/>
    </source>
</evidence>
<reference evidence="3" key="3">
    <citation type="submission" date="2019-12" db="UniProtKB">
        <authorList>
            <consortium name="WormBaseParasite"/>
        </authorList>
    </citation>
    <scope>IDENTIFICATION</scope>
</reference>
<proteinExistence type="predicted"/>
<protein>
    <submittedName>
        <fullName evidence="3 4">Uncharacterized protein</fullName>
    </submittedName>
</protein>
<reference evidence="2" key="1">
    <citation type="submission" date="2013-11" db="EMBL/GenBank/DDBJ databases">
        <authorList>
            <person name="Aslett M."/>
        </authorList>
    </citation>
    <scope>NUCLEOTIDE SEQUENCE [LARGE SCALE GENOMIC DNA]</scope>
    <source>
        <strain evidence="2">Edinburgh</strain>
    </source>
</reference>
<sequence>MHNCFESDHSAPSSERSAMVNNGKVANLRGESYYAVRMAMTICVKFPQAEILDDDDFNPQKLRRHCNVRPDLSGRSSPVASERWKECCYRKTDMQLFVRGLNATHYQIVRSAMQSS</sequence>
<feature type="compositionally biased region" description="Polar residues" evidence="1">
    <location>
        <begin position="10"/>
        <end position="20"/>
    </location>
</feature>
<keyword evidence="2" id="KW-1185">Reference proteome</keyword>
<organism evidence="2 3">
    <name type="scientific">Trichuris muris</name>
    <name type="common">Mouse whipworm</name>
    <dbReference type="NCBI Taxonomy" id="70415"/>
    <lineage>
        <taxon>Eukaryota</taxon>
        <taxon>Metazoa</taxon>
        <taxon>Ecdysozoa</taxon>
        <taxon>Nematoda</taxon>
        <taxon>Enoplea</taxon>
        <taxon>Dorylaimia</taxon>
        <taxon>Trichinellida</taxon>
        <taxon>Trichuridae</taxon>
        <taxon>Trichuris</taxon>
    </lineage>
</organism>
<dbReference type="WBParaSite" id="TMUE_3000014558.2">
    <property type="protein sequence ID" value="TMUE_3000014558.2"/>
    <property type="gene ID" value="WBGene00290537"/>
</dbReference>
<evidence type="ECO:0000256" key="1">
    <source>
        <dbReference type="SAM" id="MobiDB-lite"/>
    </source>
</evidence>
<dbReference type="Proteomes" id="UP000046395">
    <property type="component" value="Unassembled WGS sequence"/>
</dbReference>
<reference evidence="2" key="2">
    <citation type="submission" date="2014-03" db="EMBL/GenBank/DDBJ databases">
        <title>The whipworm genome and dual-species transcriptomics of an intimate host-pathogen interaction.</title>
        <authorList>
            <person name="Foth B.J."/>
            <person name="Tsai I.J."/>
            <person name="Reid A.J."/>
            <person name="Bancroft A.J."/>
            <person name="Nichol S."/>
            <person name="Tracey A."/>
            <person name="Holroyd N."/>
            <person name="Cotton J.A."/>
            <person name="Stanley E.J."/>
            <person name="Zarowiecki M."/>
            <person name="Liu J.Z."/>
            <person name="Huckvale T."/>
            <person name="Cooper P.J."/>
            <person name="Grencis R.K."/>
            <person name="Berriman M."/>
        </authorList>
    </citation>
    <scope>NUCLEOTIDE SEQUENCE [LARGE SCALE GENOMIC DNA]</scope>
    <source>
        <strain evidence="2">Edinburgh</strain>
    </source>
</reference>
<dbReference type="AlphaFoldDB" id="A0A5S6R550"/>
<name>A0A5S6R550_TRIMR</name>